<keyword evidence="6" id="KW-1185">Reference proteome</keyword>
<feature type="compositionally biased region" description="Low complexity" evidence="1">
    <location>
        <begin position="19"/>
        <end position="30"/>
    </location>
</feature>
<gene>
    <name evidence="3" type="ORF">GPM918_LOCUS18541</name>
    <name evidence="2" type="ORF">OVA965_LOCUS17107</name>
    <name evidence="5" type="ORF">SRO942_LOCUS18537</name>
    <name evidence="4" type="ORF">TMI583_LOCUS17113</name>
</gene>
<evidence type="ECO:0000313" key="6">
    <source>
        <dbReference type="Proteomes" id="UP000663829"/>
    </source>
</evidence>
<name>A0A814NPU9_9BILA</name>
<dbReference type="AlphaFoldDB" id="A0A814NPU9"/>
<evidence type="ECO:0000313" key="2">
    <source>
        <dbReference type="EMBL" id="CAF1054494.1"/>
    </source>
</evidence>
<evidence type="ECO:0000313" key="5">
    <source>
        <dbReference type="EMBL" id="CAF3861969.1"/>
    </source>
</evidence>
<dbReference type="Proteomes" id="UP000677228">
    <property type="component" value="Unassembled WGS sequence"/>
</dbReference>
<dbReference type="Proteomes" id="UP000682733">
    <property type="component" value="Unassembled WGS sequence"/>
</dbReference>
<reference evidence="3" key="1">
    <citation type="submission" date="2021-02" db="EMBL/GenBank/DDBJ databases">
        <authorList>
            <person name="Nowell W R."/>
        </authorList>
    </citation>
    <scope>NUCLEOTIDE SEQUENCE</scope>
</reference>
<dbReference type="EMBL" id="CAJNOQ010005377">
    <property type="protein sequence ID" value="CAF1096708.1"/>
    <property type="molecule type" value="Genomic_DNA"/>
</dbReference>
<dbReference type="Proteomes" id="UP000663829">
    <property type="component" value="Unassembled WGS sequence"/>
</dbReference>
<dbReference type="EMBL" id="CAJOBA010008121">
    <property type="protein sequence ID" value="CAF3820820.1"/>
    <property type="molecule type" value="Genomic_DNA"/>
</dbReference>
<evidence type="ECO:0000313" key="4">
    <source>
        <dbReference type="EMBL" id="CAF3820820.1"/>
    </source>
</evidence>
<evidence type="ECO:0000313" key="3">
    <source>
        <dbReference type="EMBL" id="CAF1096708.1"/>
    </source>
</evidence>
<dbReference type="EMBL" id="CAJNOK010008110">
    <property type="protein sequence ID" value="CAF1054494.1"/>
    <property type="molecule type" value="Genomic_DNA"/>
</dbReference>
<sequence length="71" mass="7927">MFSYITHTPLQPFVPPVSPSSTSAQLSSPSFYSTPPSQTLPNQQRDQLYSQKSYASPLYPSLQTIHHLTCL</sequence>
<proteinExistence type="predicted"/>
<dbReference type="EMBL" id="CAJOBC010005376">
    <property type="protein sequence ID" value="CAF3861969.1"/>
    <property type="molecule type" value="Genomic_DNA"/>
</dbReference>
<feature type="region of interest" description="Disordered" evidence="1">
    <location>
        <begin position="1"/>
        <end position="48"/>
    </location>
</feature>
<comment type="caution">
    <text evidence="3">The sequence shown here is derived from an EMBL/GenBank/DDBJ whole genome shotgun (WGS) entry which is preliminary data.</text>
</comment>
<accession>A0A814NPU9</accession>
<evidence type="ECO:0000256" key="1">
    <source>
        <dbReference type="SAM" id="MobiDB-lite"/>
    </source>
</evidence>
<feature type="compositionally biased region" description="Polar residues" evidence="1">
    <location>
        <begin position="31"/>
        <end position="48"/>
    </location>
</feature>
<organism evidence="3 6">
    <name type="scientific">Didymodactylos carnosus</name>
    <dbReference type="NCBI Taxonomy" id="1234261"/>
    <lineage>
        <taxon>Eukaryota</taxon>
        <taxon>Metazoa</taxon>
        <taxon>Spiralia</taxon>
        <taxon>Gnathifera</taxon>
        <taxon>Rotifera</taxon>
        <taxon>Eurotatoria</taxon>
        <taxon>Bdelloidea</taxon>
        <taxon>Philodinida</taxon>
        <taxon>Philodinidae</taxon>
        <taxon>Didymodactylos</taxon>
    </lineage>
</organism>
<protein>
    <submittedName>
        <fullName evidence="3">Uncharacterized protein</fullName>
    </submittedName>
</protein>
<dbReference type="Proteomes" id="UP000681722">
    <property type="component" value="Unassembled WGS sequence"/>
</dbReference>